<evidence type="ECO:0000313" key="2">
    <source>
        <dbReference type="Proteomes" id="UP001548590"/>
    </source>
</evidence>
<evidence type="ECO:0000313" key="1">
    <source>
        <dbReference type="EMBL" id="MET1490836.1"/>
    </source>
</evidence>
<dbReference type="Proteomes" id="UP001548590">
    <property type="component" value="Unassembled WGS sequence"/>
</dbReference>
<sequence length="224" mass="25775">MKDMNFIVKIFFYLKNRERTKSNRLVVCCVALFCLSGCEREYTLHWAEQVELRDGKTVRVDRTAYKHWIVGPDVGYVMLKQEYTVEFPGAKAWSGSDEPIVLDYEINPLNEVNWVVISPLTIEDCLKQKSPRGMASVNKFIYSGGEWIKAEPDESIYGKALNTLRVTFSKFHSNKEKKKFHNKNGVYELGYIAVSSKESRELNMLGIYPHGTRMSEGVTYCSTI</sequence>
<accession>A0ABV2CSD8</accession>
<gene>
    <name evidence="1" type="ORF">ABVT11_13445</name>
</gene>
<proteinExistence type="predicted"/>
<organism evidence="1 2">
    <name type="scientific">Uliginosibacterium paludis</name>
    <dbReference type="NCBI Taxonomy" id="1615952"/>
    <lineage>
        <taxon>Bacteria</taxon>
        <taxon>Pseudomonadati</taxon>
        <taxon>Pseudomonadota</taxon>
        <taxon>Betaproteobacteria</taxon>
        <taxon>Rhodocyclales</taxon>
        <taxon>Zoogloeaceae</taxon>
        <taxon>Uliginosibacterium</taxon>
    </lineage>
</organism>
<name>A0ABV2CSD8_9RHOO</name>
<dbReference type="RefSeq" id="WP_345925786.1">
    <property type="nucleotide sequence ID" value="NZ_JBDIVF010000002.1"/>
</dbReference>
<dbReference type="EMBL" id="JBEWLZ010000007">
    <property type="protein sequence ID" value="MET1490836.1"/>
    <property type="molecule type" value="Genomic_DNA"/>
</dbReference>
<comment type="caution">
    <text evidence="1">The sequence shown here is derived from an EMBL/GenBank/DDBJ whole genome shotgun (WGS) entry which is preliminary data.</text>
</comment>
<protein>
    <submittedName>
        <fullName evidence="1">Uncharacterized protein</fullName>
    </submittedName>
</protein>
<reference evidence="1 2" key="1">
    <citation type="submission" date="2024-07" db="EMBL/GenBank/DDBJ databases">
        <title>Uliginosibacterium paludis KCTC:42655.</title>
        <authorList>
            <person name="Kim M.K."/>
        </authorList>
    </citation>
    <scope>NUCLEOTIDE SEQUENCE [LARGE SCALE GENOMIC DNA]</scope>
    <source>
        <strain evidence="1 2">KCTC 42655</strain>
    </source>
</reference>
<keyword evidence="2" id="KW-1185">Reference proteome</keyword>